<evidence type="ECO:0000256" key="1">
    <source>
        <dbReference type="SAM" id="MobiDB-lite"/>
    </source>
</evidence>
<comment type="caution">
    <text evidence="2">The sequence shown here is derived from an EMBL/GenBank/DDBJ whole genome shotgun (WGS) entry which is preliminary data.</text>
</comment>
<dbReference type="EMBL" id="CAMPGE010026323">
    <property type="protein sequence ID" value="CAI2384017.1"/>
    <property type="molecule type" value="Genomic_DNA"/>
</dbReference>
<evidence type="ECO:0000313" key="2">
    <source>
        <dbReference type="EMBL" id="CAI2384017.1"/>
    </source>
</evidence>
<dbReference type="Proteomes" id="UP001295684">
    <property type="component" value="Unassembled WGS sequence"/>
</dbReference>
<proteinExistence type="predicted"/>
<organism evidence="2 3">
    <name type="scientific">Euplotes crassus</name>
    <dbReference type="NCBI Taxonomy" id="5936"/>
    <lineage>
        <taxon>Eukaryota</taxon>
        <taxon>Sar</taxon>
        <taxon>Alveolata</taxon>
        <taxon>Ciliophora</taxon>
        <taxon>Intramacronucleata</taxon>
        <taxon>Spirotrichea</taxon>
        <taxon>Hypotrichia</taxon>
        <taxon>Euplotida</taxon>
        <taxon>Euplotidae</taxon>
        <taxon>Moneuplotes</taxon>
    </lineage>
</organism>
<dbReference type="AlphaFoldDB" id="A0AAD1Y6Y8"/>
<sequence length="407" mass="46477">MEPSQLGFKTNTLKLPVDTVNQDIFTSTKGACERTIKTCSHKLSLSPIISDRSFKFEDGGTYIQQGDYVTPQKGTKDNSFDYCATPSTNLQSKIEYFMVPYNASVNIQKYMTFETENRRQASQARTSGNGWKNIRKMILQQDVEFLHHNLSTLNEGLLRATVPPKEICQIYTFDKKKKYRKQKRSFVHKTGDSDSLIMSQFKSKIPNFGRIGKRDLNQTAVSPTEYLNSPLQDSKTTKSPIYTGNRNRTQKMIPKLFTNNGQDEFSKTESSSKRLIPDIGRIRPLKPSNKLLAQIKRNIKPTVGNMKLKINPERAHKASICSTAASFTIQSPNLVQEKNFFNSSLTIPSTNKAKKRRYRNQSIDIDTKSKFRTKILNVYSPDTKNPRARNTKLRALEVKEALSRTIF</sequence>
<protein>
    <submittedName>
        <fullName evidence="2">Uncharacterized protein</fullName>
    </submittedName>
</protein>
<accession>A0AAD1Y6Y8</accession>
<reference evidence="2" key="1">
    <citation type="submission" date="2023-07" db="EMBL/GenBank/DDBJ databases">
        <authorList>
            <consortium name="AG Swart"/>
            <person name="Singh M."/>
            <person name="Singh A."/>
            <person name="Seah K."/>
            <person name="Emmerich C."/>
        </authorList>
    </citation>
    <scope>NUCLEOTIDE SEQUENCE</scope>
    <source>
        <strain evidence="2">DP1</strain>
    </source>
</reference>
<evidence type="ECO:0000313" key="3">
    <source>
        <dbReference type="Proteomes" id="UP001295684"/>
    </source>
</evidence>
<gene>
    <name evidence="2" type="ORF">ECRASSUSDP1_LOCUS25536</name>
</gene>
<feature type="region of interest" description="Disordered" evidence="1">
    <location>
        <begin position="226"/>
        <end position="245"/>
    </location>
</feature>
<keyword evidence="3" id="KW-1185">Reference proteome</keyword>
<name>A0AAD1Y6Y8_EUPCR</name>